<dbReference type="AlphaFoldDB" id="A0A4R6Q1X0"/>
<dbReference type="InterPro" id="IPR047272">
    <property type="entry name" value="S49_SppA_C"/>
</dbReference>
<dbReference type="InterPro" id="IPR029045">
    <property type="entry name" value="ClpP/crotonase-like_dom_sf"/>
</dbReference>
<evidence type="ECO:0000256" key="5">
    <source>
        <dbReference type="SAM" id="MobiDB-lite"/>
    </source>
</evidence>
<dbReference type="InterPro" id="IPR002142">
    <property type="entry name" value="Peptidase_S49"/>
</dbReference>
<keyword evidence="6" id="KW-1133">Transmembrane helix</keyword>
<evidence type="ECO:0000256" key="4">
    <source>
        <dbReference type="ARBA" id="ARBA00022825"/>
    </source>
</evidence>
<feature type="compositionally biased region" description="Gly residues" evidence="5">
    <location>
        <begin position="19"/>
        <end position="31"/>
    </location>
</feature>
<evidence type="ECO:0000256" key="3">
    <source>
        <dbReference type="ARBA" id="ARBA00022801"/>
    </source>
</evidence>
<dbReference type="Gene3D" id="3.90.226.10">
    <property type="entry name" value="2-enoyl-CoA Hydratase, Chain A, domain 1"/>
    <property type="match status" value="1"/>
</dbReference>
<dbReference type="InterPro" id="IPR004635">
    <property type="entry name" value="Pept_S49_SppA"/>
</dbReference>
<dbReference type="PANTHER" id="PTHR42987">
    <property type="entry name" value="PEPTIDASE S49"/>
    <property type="match status" value="1"/>
</dbReference>
<keyword evidence="6" id="KW-0472">Membrane</keyword>
<feature type="transmembrane region" description="Helical" evidence="6">
    <location>
        <begin position="45"/>
        <end position="65"/>
    </location>
</feature>
<dbReference type="Proteomes" id="UP000295500">
    <property type="component" value="Unassembled WGS sequence"/>
</dbReference>
<dbReference type="NCBIfam" id="TIGR00706">
    <property type="entry name" value="SppA_dom"/>
    <property type="match status" value="1"/>
</dbReference>
<keyword evidence="6" id="KW-0812">Transmembrane</keyword>
<protein>
    <submittedName>
        <fullName evidence="8">Protease-4</fullName>
    </submittedName>
</protein>
<proteinExistence type="inferred from homology"/>
<keyword evidence="2 8" id="KW-0645">Protease</keyword>
<dbReference type="GO" id="GO:0006508">
    <property type="term" value="P:proteolysis"/>
    <property type="evidence" value="ECO:0007669"/>
    <property type="project" value="UniProtKB-KW"/>
</dbReference>
<comment type="caution">
    <text evidence="8">The sequence shown here is derived from an EMBL/GenBank/DDBJ whole genome shotgun (WGS) entry which is preliminary data.</text>
</comment>
<evidence type="ECO:0000313" key="8">
    <source>
        <dbReference type="EMBL" id="TDP54626.1"/>
    </source>
</evidence>
<evidence type="ECO:0000313" key="9">
    <source>
        <dbReference type="Proteomes" id="UP000295500"/>
    </source>
</evidence>
<keyword evidence="9" id="KW-1185">Reference proteome</keyword>
<organism evidence="8 9">
    <name type="scientific">Aminicella lysinilytica</name>
    <dbReference type="NCBI Taxonomy" id="433323"/>
    <lineage>
        <taxon>Bacteria</taxon>
        <taxon>Bacillati</taxon>
        <taxon>Bacillota</taxon>
        <taxon>Clostridia</taxon>
        <taxon>Peptostreptococcales</taxon>
        <taxon>Anaerovoracaceae</taxon>
        <taxon>Aminicella</taxon>
    </lineage>
</organism>
<gene>
    <name evidence="8" type="ORF">EV211_12034</name>
</gene>
<evidence type="ECO:0000256" key="6">
    <source>
        <dbReference type="SAM" id="Phobius"/>
    </source>
</evidence>
<keyword evidence="4" id="KW-0720">Serine protease</keyword>
<reference evidence="8 9" key="1">
    <citation type="submission" date="2019-03" db="EMBL/GenBank/DDBJ databases">
        <title>Genomic Encyclopedia of Type Strains, Phase IV (KMG-IV): sequencing the most valuable type-strain genomes for metagenomic binning, comparative biology and taxonomic classification.</title>
        <authorList>
            <person name="Goeker M."/>
        </authorList>
    </citation>
    <scope>NUCLEOTIDE SEQUENCE [LARGE SCALE GENOMIC DNA]</scope>
    <source>
        <strain evidence="8 9">DSM 28287</strain>
    </source>
</reference>
<dbReference type="RefSeq" id="WP_243108553.1">
    <property type="nucleotide sequence ID" value="NZ_CALCQM010000153.1"/>
</dbReference>
<evidence type="ECO:0000259" key="7">
    <source>
        <dbReference type="Pfam" id="PF01343"/>
    </source>
</evidence>
<dbReference type="Pfam" id="PF01343">
    <property type="entry name" value="Peptidase_S49"/>
    <property type="match status" value="1"/>
</dbReference>
<dbReference type="CDD" id="cd07023">
    <property type="entry name" value="S49_Sppa_N_C"/>
    <property type="match status" value="1"/>
</dbReference>
<sequence>MDERVNTYDPAEYARGYNTGAGGPAGPGGPQNPGSKKKFTWKRGMFIFVIILAIIIVAAIAMNYVSHNGSGTDALGDGDTVDFNKPYIGMLHVEGTISESDSSSLLSSSTYHHQWTLNCIDDMIDDKDNKALILFVNSPGGSVYASDELYLKVKEYQKKTGRPVYSYMASEAASGGYYISSPCDKIVANRNCWTGSIGVTIGTLYDVTGLLKKMGVKTVTITSGRNKAMGSSAVKMTKEQRKIFQGLVDESYDQFVSIVASGRNMSVSKVRKLADGRVYTAKQAKSNGLIDEISTFDNCLAEMKVRYGLTGADLQDITYSEDSSFLSSLLGKAIGNKLSGTTLGDLLGATSSDSEYDQIKTLLGANNKFTVTYMSNISK</sequence>
<dbReference type="SUPFAM" id="SSF52096">
    <property type="entry name" value="ClpP/crotonase"/>
    <property type="match status" value="1"/>
</dbReference>
<comment type="similarity">
    <text evidence="1">Belongs to the peptidase S49 family.</text>
</comment>
<dbReference type="PANTHER" id="PTHR42987:SF7">
    <property type="entry name" value="SIGNAL PEPTIDE PEPTIDASE SPPA-RELATED"/>
    <property type="match status" value="1"/>
</dbReference>
<feature type="domain" description="Peptidase S49" evidence="7">
    <location>
        <begin position="157"/>
        <end position="306"/>
    </location>
</feature>
<dbReference type="GO" id="GO:0008236">
    <property type="term" value="F:serine-type peptidase activity"/>
    <property type="evidence" value="ECO:0007669"/>
    <property type="project" value="UniProtKB-KW"/>
</dbReference>
<accession>A0A4R6Q1X0</accession>
<evidence type="ECO:0000256" key="1">
    <source>
        <dbReference type="ARBA" id="ARBA00008683"/>
    </source>
</evidence>
<dbReference type="EMBL" id="SNXO01000020">
    <property type="protein sequence ID" value="TDP54626.1"/>
    <property type="molecule type" value="Genomic_DNA"/>
</dbReference>
<evidence type="ECO:0000256" key="2">
    <source>
        <dbReference type="ARBA" id="ARBA00022670"/>
    </source>
</evidence>
<name>A0A4R6Q1X0_9FIRM</name>
<keyword evidence="3" id="KW-0378">Hydrolase</keyword>
<feature type="region of interest" description="Disordered" evidence="5">
    <location>
        <begin position="1"/>
        <end position="34"/>
    </location>
</feature>